<evidence type="ECO:0000256" key="4">
    <source>
        <dbReference type="ARBA" id="ARBA00023163"/>
    </source>
</evidence>
<evidence type="ECO:0000256" key="2">
    <source>
        <dbReference type="ARBA" id="ARBA00023015"/>
    </source>
</evidence>
<dbReference type="OrthoDB" id="9783139at2"/>
<dbReference type="Pfam" id="PF01628">
    <property type="entry name" value="HrcA"/>
    <property type="match status" value="1"/>
</dbReference>
<name>A0A0F6RB20_9GAMM</name>
<sequence length="347" mass="38155">MSKFDQRAQILMKTLVETYISSGQPVGSKTLLENSQLSVSTATVRNVMQDLESMGLLTAPYTSAGRIPTSQGVRLFVDQLLTVSDVEDIYLKQLQQHLGKVSETGEMLSSVSNMLSQVTQMAGLIRVPRRDVTRVKQVEFVSLSQNKVLVVLVLSDGEVQNRVIQLDNPVSRDELQQASNYVNHHFAGKELDTVRRELLNELKDDRAKMDQMMASMMEVAEKGFTGGEDDEVQVTGKSQLLNWVNSGDISDLQSVFNAFAEKTQMLTLLDKCLSADGVQLFIGEESGYDVLSQCSVVGAPYSIDGEAVGVLAVVGPTRMDYNRVIPMVDITAKLISAALNNDDETSY</sequence>
<evidence type="ECO:0000256" key="3">
    <source>
        <dbReference type="ARBA" id="ARBA00023016"/>
    </source>
</evidence>
<evidence type="ECO:0000313" key="8">
    <source>
        <dbReference type="EMBL" id="AKE51178.1"/>
    </source>
</evidence>
<gene>
    <name evidence="5" type="primary">hrcA</name>
    <name evidence="8" type="ORF">TQ33_0186</name>
</gene>
<keyword evidence="3 5" id="KW-0346">Stress response</keyword>
<dbReference type="HAMAP" id="MF_00081">
    <property type="entry name" value="HrcA"/>
    <property type="match status" value="1"/>
</dbReference>
<dbReference type="AlphaFoldDB" id="A0A0F6RB20"/>
<accession>A0A0F6RB20</accession>
<dbReference type="PIRSF" id="PIRSF005485">
    <property type="entry name" value="HrcA"/>
    <property type="match status" value="1"/>
</dbReference>
<evidence type="ECO:0000256" key="1">
    <source>
        <dbReference type="ARBA" id="ARBA00022491"/>
    </source>
</evidence>
<dbReference type="GO" id="GO:0003677">
    <property type="term" value="F:DNA binding"/>
    <property type="evidence" value="ECO:0007669"/>
    <property type="project" value="InterPro"/>
</dbReference>
<dbReference type="HOGENOM" id="CLU_050019_0_0_6"/>
<evidence type="ECO:0000313" key="9">
    <source>
        <dbReference type="Proteomes" id="UP000034071"/>
    </source>
</evidence>
<feature type="domain" description="Winged helix-turn-helix transcription repressor HrcA DNA-binding" evidence="7">
    <location>
        <begin position="11"/>
        <end position="73"/>
    </location>
</feature>
<feature type="domain" description="Heat-inducible transcription repressor HrcA C-terminal" evidence="6">
    <location>
        <begin position="106"/>
        <end position="325"/>
    </location>
</feature>
<dbReference type="SUPFAM" id="SSF55781">
    <property type="entry name" value="GAF domain-like"/>
    <property type="match status" value="1"/>
</dbReference>
<protein>
    <recommendedName>
        <fullName evidence="5">Heat-inducible transcription repressor HrcA</fullName>
    </recommendedName>
</protein>
<dbReference type="InterPro" id="IPR036390">
    <property type="entry name" value="WH_DNA-bd_sf"/>
</dbReference>
<keyword evidence="9" id="KW-1185">Reference proteome</keyword>
<dbReference type="KEGG" id="kge:TQ33_0186"/>
<comment type="function">
    <text evidence="5">Negative regulator of class I heat shock genes (grpE-dnaK-dnaJ and groELS operons). Prevents heat-shock induction of these operons.</text>
</comment>
<reference evidence="8 9" key="1">
    <citation type="submission" date="2015-02" db="EMBL/GenBank/DDBJ databases">
        <title>Complete genome sequence of Kangiella geojedonensis strain YCS-5T.</title>
        <authorList>
            <person name="Kim K.M."/>
        </authorList>
    </citation>
    <scope>NUCLEOTIDE SEQUENCE [LARGE SCALE GENOMIC DNA]</scope>
    <source>
        <strain evidence="8 9">YCS-5</strain>
    </source>
</reference>
<dbReference type="Gene3D" id="1.10.10.10">
    <property type="entry name" value="Winged helix-like DNA-binding domain superfamily/Winged helix DNA-binding domain"/>
    <property type="match status" value="1"/>
</dbReference>
<dbReference type="STRING" id="914150.TQ33_0186"/>
<dbReference type="InterPro" id="IPR036388">
    <property type="entry name" value="WH-like_DNA-bd_sf"/>
</dbReference>
<dbReference type="InterPro" id="IPR021153">
    <property type="entry name" value="HrcA_C"/>
</dbReference>
<evidence type="ECO:0000259" key="6">
    <source>
        <dbReference type="Pfam" id="PF01628"/>
    </source>
</evidence>
<dbReference type="Pfam" id="PF03444">
    <property type="entry name" value="WHD_HrcA"/>
    <property type="match status" value="1"/>
</dbReference>
<dbReference type="InterPro" id="IPR023120">
    <property type="entry name" value="WHTH_transcript_rep_HrcA_IDD"/>
</dbReference>
<dbReference type="GO" id="GO:0045892">
    <property type="term" value="P:negative regulation of DNA-templated transcription"/>
    <property type="evidence" value="ECO:0007669"/>
    <property type="project" value="UniProtKB-UniRule"/>
</dbReference>
<dbReference type="InterPro" id="IPR005104">
    <property type="entry name" value="WHTH_HrcA_DNA-bd"/>
</dbReference>
<dbReference type="PANTHER" id="PTHR34824">
    <property type="entry name" value="HEAT-INDUCIBLE TRANSCRIPTION REPRESSOR HRCA"/>
    <property type="match status" value="1"/>
</dbReference>
<proteinExistence type="inferred from homology"/>
<comment type="similarity">
    <text evidence="5">Belongs to the HrcA family.</text>
</comment>
<dbReference type="RefSeq" id="WP_046560397.1">
    <property type="nucleotide sequence ID" value="NZ_CP010975.1"/>
</dbReference>
<keyword evidence="4 5" id="KW-0804">Transcription</keyword>
<organism evidence="8 9">
    <name type="scientific">Kangiella geojedonensis</name>
    <dbReference type="NCBI Taxonomy" id="914150"/>
    <lineage>
        <taxon>Bacteria</taxon>
        <taxon>Pseudomonadati</taxon>
        <taxon>Pseudomonadota</taxon>
        <taxon>Gammaproteobacteria</taxon>
        <taxon>Kangiellales</taxon>
        <taxon>Kangiellaceae</taxon>
        <taxon>Kangiella</taxon>
    </lineage>
</organism>
<dbReference type="NCBIfam" id="TIGR00331">
    <property type="entry name" value="hrcA"/>
    <property type="match status" value="1"/>
</dbReference>
<dbReference type="SUPFAM" id="SSF46785">
    <property type="entry name" value="Winged helix' DNA-binding domain"/>
    <property type="match status" value="1"/>
</dbReference>
<dbReference type="PANTHER" id="PTHR34824:SF1">
    <property type="entry name" value="HEAT-INDUCIBLE TRANSCRIPTION REPRESSOR HRCA"/>
    <property type="match status" value="1"/>
</dbReference>
<keyword evidence="2 5" id="KW-0805">Transcription regulation</keyword>
<dbReference type="EMBL" id="CP010975">
    <property type="protein sequence ID" value="AKE51178.1"/>
    <property type="molecule type" value="Genomic_DNA"/>
</dbReference>
<dbReference type="Gene3D" id="3.30.450.40">
    <property type="match status" value="1"/>
</dbReference>
<dbReference type="Gene3D" id="3.30.390.60">
    <property type="entry name" value="Heat-inducible transcription repressor hrca homolog, domain 3"/>
    <property type="match status" value="1"/>
</dbReference>
<dbReference type="Proteomes" id="UP000034071">
    <property type="component" value="Chromosome"/>
</dbReference>
<evidence type="ECO:0000259" key="7">
    <source>
        <dbReference type="Pfam" id="PF03444"/>
    </source>
</evidence>
<evidence type="ECO:0000256" key="5">
    <source>
        <dbReference type="HAMAP-Rule" id="MF_00081"/>
    </source>
</evidence>
<dbReference type="InterPro" id="IPR029016">
    <property type="entry name" value="GAF-like_dom_sf"/>
</dbReference>
<dbReference type="PATRIC" id="fig|914150.5.peg.189"/>
<dbReference type="InterPro" id="IPR002571">
    <property type="entry name" value="HrcA"/>
</dbReference>
<keyword evidence="1 5" id="KW-0678">Repressor</keyword>